<evidence type="ECO:0000313" key="8">
    <source>
        <dbReference type="Proteomes" id="UP000054997"/>
    </source>
</evidence>
<evidence type="ECO:0000256" key="1">
    <source>
        <dbReference type="ARBA" id="ARBA00004141"/>
    </source>
</evidence>
<comment type="subcellular location">
    <subcellularLocation>
        <location evidence="1">Membrane</location>
        <topology evidence="1">Multi-pass membrane protein</topology>
    </subcellularLocation>
</comment>
<dbReference type="InterPro" id="IPR044880">
    <property type="entry name" value="NCX_ion-bd_dom_sf"/>
</dbReference>
<dbReference type="AlphaFoldDB" id="A0A0W0VNS2"/>
<keyword evidence="2 5" id="KW-0812">Transmembrane</keyword>
<evidence type="ECO:0000313" key="7">
    <source>
        <dbReference type="EMBL" id="KTD21369.1"/>
    </source>
</evidence>
<dbReference type="EMBL" id="LNYK01000016">
    <property type="protein sequence ID" value="KTD21369.1"/>
    <property type="molecule type" value="Genomic_DNA"/>
</dbReference>
<dbReference type="Gene3D" id="1.20.1420.30">
    <property type="entry name" value="NCX, central ion-binding region"/>
    <property type="match status" value="1"/>
</dbReference>
<dbReference type="PATRIC" id="fig|45068.5.peg.1590"/>
<organism evidence="7 8">
    <name type="scientific">Legionella londiniensis</name>
    <dbReference type="NCBI Taxonomy" id="45068"/>
    <lineage>
        <taxon>Bacteria</taxon>
        <taxon>Pseudomonadati</taxon>
        <taxon>Pseudomonadota</taxon>
        <taxon>Gammaproteobacteria</taxon>
        <taxon>Legionellales</taxon>
        <taxon>Legionellaceae</taxon>
        <taxon>Legionella</taxon>
    </lineage>
</organism>
<dbReference type="GO" id="GO:0005886">
    <property type="term" value="C:plasma membrane"/>
    <property type="evidence" value="ECO:0007669"/>
    <property type="project" value="TreeGrafter"/>
</dbReference>
<dbReference type="NCBIfam" id="TIGR00367">
    <property type="entry name" value="calcium/sodium antiporter"/>
    <property type="match status" value="1"/>
</dbReference>
<feature type="transmembrane region" description="Helical" evidence="5">
    <location>
        <begin position="102"/>
        <end position="119"/>
    </location>
</feature>
<dbReference type="Pfam" id="PF01699">
    <property type="entry name" value="Na_Ca_ex"/>
    <property type="match status" value="2"/>
</dbReference>
<dbReference type="InterPro" id="IPR004837">
    <property type="entry name" value="NaCa_Exmemb"/>
</dbReference>
<reference evidence="7 8" key="1">
    <citation type="submission" date="2015-11" db="EMBL/GenBank/DDBJ databases">
        <title>Genomic analysis of 38 Legionella species identifies large and diverse effector repertoires.</title>
        <authorList>
            <person name="Burstein D."/>
            <person name="Amaro F."/>
            <person name="Zusman T."/>
            <person name="Lifshitz Z."/>
            <person name="Cohen O."/>
            <person name="Gilbert J.A."/>
            <person name="Pupko T."/>
            <person name="Shuman H.A."/>
            <person name="Segal G."/>
        </authorList>
    </citation>
    <scope>NUCLEOTIDE SEQUENCE [LARGE SCALE GENOMIC DNA]</scope>
    <source>
        <strain evidence="7 8">ATCC 49505</strain>
    </source>
</reference>
<dbReference type="GO" id="GO:0006874">
    <property type="term" value="P:intracellular calcium ion homeostasis"/>
    <property type="evidence" value="ECO:0007669"/>
    <property type="project" value="TreeGrafter"/>
</dbReference>
<feature type="domain" description="Sodium/calcium exchanger membrane region" evidence="6">
    <location>
        <begin position="3"/>
        <end position="143"/>
    </location>
</feature>
<gene>
    <name evidence="7" type="ORF">Llon_1467</name>
</gene>
<name>A0A0W0VNS2_9GAMM</name>
<feature type="transmembrane region" description="Helical" evidence="5">
    <location>
        <begin position="205"/>
        <end position="229"/>
    </location>
</feature>
<accession>A0A0W0VNS2</accession>
<dbReference type="RefSeq" id="WP_058529443.1">
    <property type="nucleotide sequence ID" value="NZ_CAAAHZ010000008.1"/>
</dbReference>
<feature type="transmembrane region" description="Helical" evidence="5">
    <location>
        <begin position="236"/>
        <end position="255"/>
    </location>
</feature>
<evidence type="ECO:0000256" key="4">
    <source>
        <dbReference type="ARBA" id="ARBA00023136"/>
    </source>
</evidence>
<feature type="domain" description="Sodium/calcium exchanger membrane region" evidence="6">
    <location>
        <begin position="173"/>
        <end position="312"/>
    </location>
</feature>
<sequence>MSALIITLLCFIGLFWAANHLVNSASGIAQYYRVSPLVIGLTIVGMATSAPEIIVGLTSALEGKNNLALGNAIGSNIANIGLILGIILLLRPLTLQSSLLRREYPLIFVIMLFTYSLMIDGYLGIIDGCLLLVALILTIGYLIYLARSSARDVFYREYNKMLASKRSIKMNMASLFFGIILLTVSGHFLVENAAYLASWLGLNELTIGLTVIAIGTSLPQLATSVWAAYKKQDDIAVGNILGSNIFNLLAVLIFPSIINPEAISHVLLWRDIPVMFAVTAILLWFNYQEKRKIGRWQGGLLLLIYCCYVISLLLNAGLS</sequence>
<feature type="transmembrane region" description="Helical" evidence="5">
    <location>
        <begin position="267"/>
        <end position="287"/>
    </location>
</feature>
<feature type="transmembrane region" description="Helical" evidence="5">
    <location>
        <begin position="67"/>
        <end position="90"/>
    </location>
</feature>
<feature type="transmembrane region" description="Helical" evidence="5">
    <location>
        <begin position="168"/>
        <end position="190"/>
    </location>
</feature>
<comment type="caution">
    <text evidence="7">The sequence shown here is derived from an EMBL/GenBank/DDBJ whole genome shotgun (WGS) entry which is preliminary data.</text>
</comment>
<evidence type="ECO:0000256" key="2">
    <source>
        <dbReference type="ARBA" id="ARBA00022692"/>
    </source>
</evidence>
<evidence type="ECO:0000256" key="5">
    <source>
        <dbReference type="SAM" id="Phobius"/>
    </source>
</evidence>
<keyword evidence="4 5" id="KW-0472">Membrane</keyword>
<evidence type="ECO:0000256" key="3">
    <source>
        <dbReference type="ARBA" id="ARBA00022989"/>
    </source>
</evidence>
<evidence type="ECO:0000259" key="6">
    <source>
        <dbReference type="Pfam" id="PF01699"/>
    </source>
</evidence>
<keyword evidence="3 5" id="KW-1133">Transmembrane helix</keyword>
<protein>
    <submittedName>
        <fullName evidence="7">Na/Ca antiporter</fullName>
    </submittedName>
</protein>
<keyword evidence="8" id="KW-1185">Reference proteome</keyword>
<dbReference type="STRING" id="45068.Llon_1467"/>
<dbReference type="GO" id="GO:0008273">
    <property type="term" value="F:calcium, potassium:sodium antiporter activity"/>
    <property type="evidence" value="ECO:0007669"/>
    <property type="project" value="TreeGrafter"/>
</dbReference>
<dbReference type="GO" id="GO:0005262">
    <property type="term" value="F:calcium channel activity"/>
    <property type="evidence" value="ECO:0007669"/>
    <property type="project" value="TreeGrafter"/>
</dbReference>
<dbReference type="OrthoDB" id="9794225at2"/>
<feature type="transmembrane region" description="Helical" evidence="5">
    <location>
        <begin position="299"/>
        <end position="318"/>
    </location>
</feature>
<proteinExistence type="predicted"/>
<dbReference type="PANTHER" id="PTHR10846">
    <property type="entry name" value="SODIUM/POTASSIUM/CALCIUM EXCHANGER"/>
    <property type="match status" value="1"/>
</dbReference>
<dbReference type="Proteomes" id="UP000054997">
    <property type="component" value="Unassembled WGS sequence"/>
</dbReference>
<dbReference type="PANTHER" id="PTHR10846:SF8">
    <property type="entry name" value="INNER MEMBRANE PROTEIN YRBG"/>
    <property type="match status" value="1"/>
</dbReference>
<feature type="transmembrane region" description="Helical" evidence="5">
    <location>
        <begin position="125"/>
        <end position="147"/>
    </location>
</feature>
<dbReference type="InterPro" id="IPR004481">
    <property type="entry name" value="K/Na/Ca-exchanger"/>
</dbReference>